<gene>
    <name evidence="1" type="ORF">BJ878DRAFT_403148</name>
</gene>
<dbReference type="Proteomes" id="UP000887226">
    <property type="component" value="Unassembled WGS sequence"/>
</dbReference>
<protein>
    <submittedName>
        <fullName evidence="1">Uncharacterized protein</fullName>
    </submittedName>
</protein>
<feature type="non-terminal residue" evidence="1">
    <location>
        <position position="1"/>
    </location>
</feature>
<evidence type="ECO:0000313" key="1">
    <source>
        <dbReference type="EMBL" id="KAG9247696.1"/>
    </source>
</evidence>
<proteinExistence type="predicted"/>
<organism evidence="1 2">
    <name type="scientific">Calycina marina</name>
    <dbReference type="NCBI Taxonomy" id="1763456"/>
    <lineage>
        <taxon>Eukaryota</taxon>
        <taxon>Fungi</taxon>
        <taxon>Dikarya</taxon>
        <taxon>Ascomycota</taxon>
        <taxon>Pezizomycotina</taxon>
        <taxon>Leotiomycetes</taxon>
        <taxon>Helotiales</taxon>
        <taxon>Pezizellaceae</taxon>
        <taxon>Calycina</taxon>
    </lineage>
</organism>
<comment type="caution">
    <text evidence="1">The sequence shown here is derived from an EMBL/GenBank/DDBJ whole genome shotgun (WGS) entry which is preliminary data.</text>
</comment>
<keyword evidence="2" id="KW-1185">Reference proteome</keyword>
<reference evidence="1" key="1">
    <citation type="journal article" date="2021" name="IMA Fungus">
        <title>Genomic characterization of three marine fungi, including Emericellopsis atlantica sp. nov. with signatures of a generalist lifestyle and marine biomass degradation.</title>
        <authorList>
            <person name="Hagestad O.C."/>
            <person name="Hou L."/>
            <person name="Andersen J.H."/>
            <person name="Hansen E.H."/>
            <person name="Altermark B."/>
            <person name="Li C."/>
            <person name="Kuhnert E."/>
            <person name="Cox R.J."/>
            <person name="Crous P.W."/>
            <person name="Spatafora J.W."/>
            <person name="Lail K."/>
            <person name="Amirebrahimi M."/>
            <person name="Lipzen A."/>
            <person name="Pangilinan J."/>
            <person name="Andreopoulos W."/>
            <person name="Hayes R.D."/>
            <person name="Ng V."/>
            <person name="Grigoriev I.V."/>
            <person name="Jackson S.A."/>
            <person name="Sutton T.D.S."/>
            <person name="Dobson A.D.W."/>
            <person name="Rama T."/>
        </authorList>
    </citation>
    <scope>NUCLEOTIDE SEQUENCE</scope>
    <source>
        <strain evidence="1">TRa3180A</strain>
    </source>
</reference>
<dbReference type="OrthoDB" id="4360278at2759"/>
<name>A0A9P8CJM6_9HELO</name>
<sequence>YVLQDFNHVKLPGMEAKGRLTKLFVDQRSIFKLKYKGGLSNVESSFKGLSAALLRGMPNSNVQYSVVSSKNRVGA</sequence>
<evidence type="ECO:0000313" key="2">
    <source>
        <dbReference type="Proteomes" id="UP000887226"/>
    </source>
</evidence>
<accession>A0A9P8CJM6</accession>
<dbReference type="AlphaFoldDB" id="A0A9P8CJM6"/>
<feature type="non-terminal residue" evidence="1">
    <location>
        <position position="75"/>
    </location>
</feature>
<dbReference type="EMBL" id="MU253765">
    <property type="protein sequence ID" value="KAG9247696.1"/>
    <property type="molecule type" value="Genomic_DNA"/>
</dbReference>